<dbReference type="Proteomes" id="UP000289691">
    <property type="component" value="Unassembled WGS sequence"/>
</dbReference>
<dbReference type="InterPro" id="IPR036388">
    <property type="entry name" value="WH-like_DNA-bd_sf"/>
</dbReference>
<dbReference type="Pfam" id="PF15915">
    <property type="entry name" value="BAT"/>
    <property type="match status" value="1"/>
</dbReference>
<keyword evidence="6" id="KW-1185">Reference proteome</keyword>
<dbReference type="Gene3D" id="1.10.10.10">
    <property type="entry name" value="Winged helix-like DNA-binding domain superfamily/Winged helix DNA-binding domain"/>
    <property type="match status" value="1"/>
</dbReference>
<comment type="caution">
    <text evidence="5">The sequence shown here is derived from an EMBL/GenBank/DDBJ whole genome shotgun (WGS) entry which is preliminary data.</text>
</comment>
<dbReference type="InterPro" id="IPR013324">
    <property type="entry name" value="RNA_pol_sigma_r3/r4-like"/>
</dbReference>
<feature type="domain" description="HTH bat-type" evidence="3">
    <location>
        <begin position="152"/>
        <end position="203"/>
    </location>
</feature>
<name>A0A498L566_9EURY</name>
<keyword evidence="1" id="KW-0805">Transcription regulation</keyword>
<evidence type="ECO:0000256" key="2">
    <source>
        <dbReference type="ARBA" id="ARBA00023163"/>
    </source>
</evidence>
<organism evidence="5 6">
    <name type="scientific">Halorientalis pallida</name>
    <dbReference type="NCBI Taxonomy" id="2479928"/>
    <lineage>
        <taxon>Archaea</taxon>
        <taxon>Methanobacteriati</taxon>
        <taxon>Methanobacteriota</taxon>
        <taxon>Stenosarchaea group</taxon>
        <taxon>Halobacteria</taxon>
        <taxon>Halobacteriales</taxon>
        <taxon>Haloarculaceae</taxon>
        <taxon>Halorientalis</taxon>
    </lineage>
</organism>
<dbReference type="SUPFAM" id="SSF88659">
    <property type="entry name" value="Sigma3 and sigma4 domains of RNA polymerase sigma factors"/>
    <property type="match status" value="1"/>
</dbReference>
<keyword evidence="2" id="KW-0804">Transcription</keyword>
<dbReference type="PANTHER" id="PTHR34236:SF1">
    <property type="entry name" value="DIMETHYL SULFOXIDE REDUCTASE TRANSCRIPTIONAL ACTIVATOR"/>
    <property type="match status" value="1"/>
</dbReference>
<evidence type="ECO:0008006" key="7">
    <source>
        <dbReference type="Google" id="ProtNLM"/>
    </source>
</evidence>
<proteinExistence type="predicted"/>
<evidence type="ECO:0000256" key="1">
    <source>
        <dbReference type="ARBA" id="ARBA00023015"/>
    </source>
</evidence>
<dbReference type="InterPro" id="IPR031803">
    <property type="entry name" value="BAT_GAF/HTH-assoc"/>
</dbReference>
<evidence type="ECO:0000313" key="6">
    <source>
        <dbReference type="Proteomes" id="UP000289691"/>
    </source>
</evidence>
<reference evidence="5 6" key="1">
    <citation type="submission" date="2019-01" db="EMBL/GenBank/DDBJ databases">
        <title>Halorientalis sp. F13-25 a new haloarchaeum isolated from hypersaline water.</title>
        <authorList>
            <person name="Ana D.-V."/>
            <person name="Cristina S.-P."/>
            <person name="Antonio V."/>
        </authorList>
    </citation>
    <scope>NUCLEOTIDE SEQUENCE [LARGE SCALE GENOMIC DNA]</scope>
    <source>
        <strain evidence="5 6">F13-25</strain>
    </source>
</reference>
<dbReference type="EMBL" id="RDFA01000003">
    <property type="protein sequence ID" value="RXK49432.1"/>
    <property type="molecule type" value="Genomic_DNA"/>
</dbReference>
<evidence type="ECO:0000259" key="4">
    <source>
        <dbReference type="Pfam" id="PF15915"/>
    </source>
</evidence>
<evidence type="ECO:0000313" key="5">
    <source>
        <dbReference type="EMBL" id="RXK49432.1"/>
    </source>
</evidence>
<evidence type="ECO:0000259" key="3">
    <source>
        <dbReference type="Pfam" id="PF04967"/>
    </source>
</evidence>
<dbReference type="AlphaFoldDB" id="A0A498L566"/>
<dbReference type="Pfam" id="PF04967">
    <property type="entry name" value="HTH_10"/>
    <property type="match status" value="1"/>
</dbReference>
<dbReference type="RefSeq" id="WP_129069028.1">
    <property type="nucleotide sequence ID" value="NZ_RDFA01000003.1"/>
</dbReference>
<protein>
    <recommendedName>
        <fullName evidence="7">HTH DNA binding domain-containing protein</fullName>
    </recommendedName>
</protein>
<accession>A0A498L566</accession>
<dbReference type="PANTHER" id="PTHR34236">
    <property type="entry name" value="DIMETHYL SULFOXIDE REDUCTASE TRANSCRIPTIONAL ACTIVATOR"/>
    <property type="match status" value="1"/>
</dbReference>
<dbReference type="OrthoDB" id="202021at2157"/>
<dbReference type="InterPro" id="IPR007050">
    <property type="entry name" value="HTH_bacterioopsin"/>
</dbReference>
<gene>
    <name evidence="5" type="ORF">EAF64_11010</name>
</gene>
<sequence length="209" mass="23076">MSLVVDFRVSGDPIDITAVAAAHANVTFEIEQLNSSGELVDWYLWADGEDLDRVTDAFESLAHVEEVLVLNDAGALRLYRVSLRPNVSAPPDDLLERGVLTEGYVRPHCLELTARVTGRDVITGVWSYLRENGIDVAVDGLRRAGDDDLGRLTDAQFEALATAYEMGYFDEPKGATHGEVADELGIARSSLSERLRRAERRLVQQQFGD</sequence>
<feature type="domain" description="Bacterioopsin transcriptional activator GAF and HTH associated" evidence="4">
    <location>
        <begin position="12"/>
        <end position="138"/>
    </location>
</feature>